<keyword evidence="1" id="KW-0812">Transmembrane</keyword>
<evidence type="ECO:0000259" key="2">
    <source>
        <dbReference type="PROSITE" id="PS50202"/>
    </source>
</evidence>
<reference evidence="3 4" key="1">
    <citation type="submission" date="2023-04" db="EMBL/GenBank/DDBJ databases">
        <title>Genome of Basidiobolus ranarum AG-B5.</title>
        <authorList>
            <person name="Stajich J.E."/>
            <person name="Carter-House D."/>
            <person name="Gryganskyi A."/>
        </authorList>
    </citation>
    <scope>NUCLEOTIDE SEQUENCE [LARGE SCALE GENOMIC DNA]</scope>
    <source>
        <strain evidence="3 4">AG-B5</strain>
    </source>
</reference>
<dbReference type="Pfam" id="PF00635">
    <property type="entry name" value="Motile_Sperm"/>
    <property type="match status" value="1"/>
</dbReference>
<evidence type="ECO:0000256" key="1">
    <source>
        <dbReference type="SAM" id="Phobius"/>
    </source>
</evidence>
<name>A0ABR2WVK0_9FUNG</name>
<gene>
    <name evidence="3" type="ORF">K7432_006019</name>
</gene>
<sequence>MDVSNQENLVRISPKEFNFSATVGAGGARISRLSIRSLQTSPVGFKFKTNAPLRYSVRPVYGVLERLNSVAEVYVRCESDVQPSDRFLIQTVQLTTEEAENMGASLWRSLDRKRILEHFINCKVVENSVYASHSRSSSNDSLFDSKGFSTVSHKRIEPLTKSGNRSQLESLQEDNAKSILTDTSRKLSLFGMRFSRQELFLISFVCLILGIFVPTRQILQLLYSS</sequence>
<dbReference type="Gene3D" id="2.60.40.10">
    <property type="entry name" value="Immunoglobulins"/>
    <property type="match status" value="1"/>
</dbReference>
<dbReference type="SUPFAM" id="SSF49354">
    <property type="entry name" value="PapD-like"/>
    <property type="match status" value="1"/>
</dbReference>
<dbReference type="Proteomes" id="UP001479436">
    <property type="component" value="Unassembled WGS sequence"/>
</dbReference>
<keyword evidence="1" id="KW-1133">Transmembrane helix</keyword>
<keyword evidence="4" id="KW-1185">Reference proteome</keyword>
<evidence type="ECO:0000313" key="4">
    <source>
        <dbReference type="Proteomes" id="UP001479436"/>
    </source>
</evidence>
<dbReference type="InterPro" id="IPR013783">
    <property type="entry name" value="Ig-like_fold"/>
</dbReference>
<dbReference type="PROSITE" id="PS50202">
    <property type="entry name" value="MSP"/>
    <property type="match status" value="1"/>
</dbReference>
<dbReference type="InterPro" id="IPR008962">
    <property type="entry name" value="PapD-like_sf"/>
</dbReference>
<keyword evidence="1" id="KW-0472">Membrane</keyword>
<protein>
    <recommendedName>
        <fullName evidence="2">MSP domain-containing protein</fullName>
    </recommendedName>
</protein>
<feature type="domain" description="MSP" evidence="2">
    <location>
        <begin position="9"/>
        <end position="125"/>
    </location>
</feature>
<feature type="transmembrane region" description="Helical" evidence="1">
    <location>
        <begin position="199"/>
        <end position="219"/>
    </location>
</feature>
<accession>A0ABR2WVK0</accession>
<comment type="caution">
    <text evidence="3">The sequence shown here is derived from an EMBL/GenBank/DDBJ whole genome shotgun (WGS) entry which is preliminary data.</text>
</comment>
<dbReference type="EMBL" id="JASJQH010000253">
    <property type="protein sequence ID" value="KAK9765553.1"/>
    <property type="molecule type" value="Genomic_DNA"/>
</dbReference>
<dbReference type="InterPro" id="IPR000535">
    <property type="entry name" value="MSP_dom"/>
</dbReference>
<proteinExistence type="predicted"/>
<organism evidence="3 4">
    <name type="scientific">Basidiobolus ranarum</name>
    <dbReference type="NCBI Taxonomy" id="34480"/>
    <lineage>
        <taxon>Eukaryota</taxon>
        <taxon>Fungi</taxon>
        <taxon>Fungi incertae sedis</taxon>
        <taxon>Zoopagomycota</taxon>
        <taxon>Entomophthoromycotina</taxon>
        <taxon>Basidiobolomycetes</taxon>
        <taxon>Basidiobolales</taxon>
        <taxon>Basidiobolaceae</taxon>
        <taxon>Basidiobolus</taxon>
    </lineage>
</organism>
<evidence type="ECO:0000313" key="3">
    <source>
        <dbReference type="EMBL" id="KAK9765553.1"/>
    </source>
</evidence>